<dbReference type="InterPro" id="IPR041645">
    <property type="entry name" value="ADAMTS_CR_2"/>
</dbReference>
<sequence length="2244" mass="251160">MWVLSLRLNCFTAGSRQGETCFMGTRHHLGPSSLGEKLAILWSLNILFTRVGSNAHETEVFLNKSQEEDAPHERRRRSLHRSSYHQKYCVELMVVADRKMAARHGPNVTAYILALMSSVSMIFKDASIGNPMSIAVVKVMVLEYDLVQRDRHQEGASAIDMLGKFCEWQATHNDPDDSSPHHHDAALLLTRETICRNPFQQKCDTLGLAELGTMCKTKTSCAIVQDTGLSAAFTIAHELGHVLSMPHDDDMSCRRFHGNSIKRNVMSRMLDNNTNPWVWSKCSTHYLTEYLETGRGDCLLDKPYKDLVAEDGPPSNTLPGENFTEDRQCELVFGPGSKICSYMPMCDRLWCTSESSVPQESRGCRTQHMPWADGTPCKEGKWCQKGHCIPIDRKSLAPRDGKWGEWSSFRQCTRTCGGGVKERVRFCNNPAPANGGRYCEGERVRYRSCNIQECPEGSIDFREEQCARHNNKSYSISGSPEKVKWLPKYGISESWYTCRTLIPVQLPDLHHEPSMSIPVQLPDLHHEPSMLIPVQLPDLHHEPSMSIPVQLPDLHHEPSMSIPVQLPDLHQKPSISIPVQLPDLHHRPSMLIPVELPDLHHEPSMSIPVELPDMHHQPSISIPVQLPDLHHEPSMSIPVQLPDLHHEPSMSIPVQLPDLHHEPSMSIPVQLPDLHHEPSIYVVLVCVPRTVNDRCTLYCRGSRSNAYYELQDKVIDGTPCGPDTFDICVNGICKHAGCNHVLGSRWELDICGKCNGDNSTCKLISGSYNHTKNYGYSLVVRIPAGSSNLDIRQHAFDEKDDNYLVVTAKVFLFAGTPLEYTGSEVAVERLNSSRPIKKDLVVEVSLFWDTACSGTLRALGHCALWDTARSGTLRALGHCVLWDTARSGTLRALGHCALWDSTRSGTLRALGHCALWDTARSGTLGTPGHWVLWDTARSGTLRALGHWVLRDTGYSGTLRTPGHCVLRDTAYSGTLRTLGHCVLWDYALSGTLHTPGHGVLRDTAYSGTLRTLGHCMLWDTAYSGTLRTLGLCVIRDTAYSGTLCTPGHCVLWDTAYKPSTCSILSVGDLTKPPDITYQYTVSRDMLHDYVWREGDKWSACDPICHGEKHLKPVCSRRETLEDVGDDHCKGQIPPQTKVELCNTHCTLKWQIWSRSECSVHCGSGHRTLTVHCVQEFSDTQQFKVMDNSLCQHILAFKPDNVEPCEGLCDVVRWKFGEWGPCSKTCGGGVQTRGAQCVDELDRVMEDSQCVTSERITDRVCGDKNCPQWSVDKWLPCSVKCGTGERQRPYWCQLDNHVVSPTYCHPQPVPVHKELCSMEPCAQWRDGPWEQCSTSCGAGIQRRMVTCFSINGSAVNDESCPAENRPDDSQSCLVQYCPPETHTVMLLQRSNLCYVVQTVMFPATSTTTSVSLDDLDNSRLSHDQRNSLLPTADTADNLIPHGDEESNTIPVQGDPLGDQYNPPNRRARVIWKTQAWEPCSAQCGEGVKRRVVFCYDELLERQTDSHHCSRLVEPHSSEPCLLPRCVAWSVEDWQPCSVTCGKGVLVQQGELYRLHDKHSSKSRECVCKVSCIDSTTSTVARVGNVCASAQGELYRLHNRHSNKSSECVCKVSCIDYTTSTVVRVGNVCAGCSSVQGELYRLHNRHSSKSSECVCKGVLVRKVSCIDSTTGTELQDMHACTELGLARPSGERVCEKTECPVPHTTQTDVAGMWEFGNWEPCSKTCGGGVQRRMVSCRADDCGSAQRPRDTVPCNLEPCPTWNFGAWGKCDRSCGSGYQHRQVRCQNQRGESLPDSACLRAQRPLHFRVCEPSLPSCSVSSNNGHKEFMWRSGGWGACTNTCGKGTRVRDVHCVKGDWRVHDQYCHQRSRPRSVRGCRKFDCPFTWSEGEWSECSRTCGVGHQQRSVTCHRVVNGWPDPRPVSGESSCNHTDRPVEQQICRPGDCQAQFHWSFGDWQPESKHTETSSLAPALAGPAVVWFSHKSHSESNLKCSQLHGKCKQKRDVFCHHRNGHKVNKKHCPKDLKPKHRRKCPQKKCESASAGGFSSCLEIQQKLNTKENREYIFNIRGRNVSIYCYDMDSNMPKEYLTVPTGQNRNYAEIYNRRLQHPDTCPHEGQRRDDCDCIQDAKGIAGLTVYSKIRLNVTSLRVNTKDYMFAQQQSGQWVAYAEAGDCYSKHNCPQGRFNIDLVGTGFVVSPSTKWQEHGSQPSLTINWLKNHQVVDGKCGGYCGTCRPHLNTGLKLDVLPP</sequence>
<dbReference type="PANTHER" id="PTHR13723">
    <property type="entry name" value="ADAMTS A DISINTEGRIN AND METALLOPROTEASE WITH THROMBOSPONDIN MOTIFS PROTEASE"/>
    <property type="match status" value="1"/>
</dbReference>
<organism evidence="16">
    <name type="scientific">Timema tahoe</name>
    <dbReference type="NCBI Taxonomy" id="61484"/>
    <lineage>
        <taxon>Eukaryota</taxon>
        <taxon>Metazoa</taxon>
        <taxon>Ecdysozoa</taxon>
        <taxon>Arthropoda</taxon>
        <taxon>Hexapoda</taxon>
        <taxon>Insecta</taxon>
        <taxon>Pterygota</taxon>
        <taxon>Neoptera</taxon>
        <taxon>Polyneoptera</taxon>
        <taxon>Phasmatodea</taxon>
        <taxon>Timematodea</taxon>
        <taxon>Timematoidea</taxon>
        <taxon>Timematidae</taxon>
        <taxon>Timema</taxon>
    </lineage>
</organism>
<reference evidence="16" key="1">
    <citation type="submission" date="2020-11" db="EMBL/GenBank/DDBJ databases">
        <authorList>
            <person name="Tran Van P."/>
        </authorList>
    </citation>
    <scope>NUCLEOTIDE SEQUENCE</scope>
</reference>
<dbReference type="InterPro" id="IPR012314">
    <property type="entry name" value="Pept_M12B_GON-ADAMTSs"/>
</dbReference>
<dbReference type="GO" id="GO:0030198">
    <property type="term" value="P:extracellular matrix organization"/>
    <property type="evidence" value="ECO:0007669"/>
    <property type="project" value="TreeGrafter"/>
</dbReference>
<comment type="subcellular location">
    <subcellularLocation>
        <location evidence="1">Secreted</location>
        <location evidence="1">Extracellular space</location>
        <location evidence="1">Extracellular matrix</location>
    </subcellularLocation>
</comment>
<dbReference type="Gene3D" id="3.40.390.10">
    <property type="entry name" value="Collagenase (Catalytic Domain)"/>
    <property type="match status" value="1"/>
</dbReference>
<dbReference type="Pfam" id="PF05986">
    <property type="entry name" value="ADAMTS_spacer1"/>
    <property type="match status" value="1"/>
</dbReference>
<proteinExistence type="predicted"/>
<feature type="active site" evidence="13">
    <location>
        <position position="238"/>
    </location>
</feature>
<keyword evidence="5 13" id="KW-0479">Metal-binding</keyword>
<dbReference type="PANTHER" id="PTHR13723:SF278">
    <property type="entry name" value="ADAM METALLOPEPTIDASE WITH THROMBOSPONDIN TYPE 1 MOTIF A, ISOFORM B"/>
    <property type="match status" value="1"/>
</dbReference>
<evidence type="ECO:0000256" key="11">
    <source>
        <dbReference type="ARBA" id="ARBA00023157"/>
    </source>
</evidence>
<evidence type="ECO:0000256" key="7">
    <source>
        <dbReference type="ARBA" id="ARBA00022737"/>
    </source>
</evidence>
<dbReference type="InterPro" id="IPR036383">
    <property type="entry name" value="TSP1_rpt_sf"/>
</dbReference>
<dbReference type="PROSITE" id="PS51046">
    <property type="entry name" value="GON"/>
    <property type="match status" value="1"/>
</dbReference>
<keyword evidence="7" id="KW-0677">Repeat</keyword>
<dbReference type="Pfam" id="PF00090">
    <property type="entry name" value="TSP_1"/>
    <property type="match status" value="2"/>
</dbReference>
<dbReference type="InterPro" id="IPR001590">
    <property type="entry name" value="Peptidase_M12B"/>
</dbReference>
<evidence type="ECO:0000259" key="15">
    <source>
        <dbReference type="PROSITE" id="PS51046"/>
    </source>
</evidence>
<dbReference type="InterPro" id="IPR050439">
    <property type="entry name" value="ADAMTS_ADAMTS-like"/>
</dbReference>
<name>A0A7R9ILE1_9NEOP</name>
<evidence type="ECO:0000256" key="9">
    <source>
        <dbReference type="ARBA" id="ARBA00022833"/>
    </source>
</evidence>
<dbReference type="CDD" id="cd04273">
    <property type="entry name" value="ZnMc_ADAMTS_like"/>
    <property type="match status" value="1"/>
</dbReference>
<keyword evidence="2" id="KW-0964">Secreted</keyword>
<dbReference type="Pfam" id="PF08685">
    <property type="entry name" value="GON"/>
    <property type="match status" value="1"/>
</dbReference>
<feature type="binding site" evidence="13">
    <location>
        <position position="237"/>
    </location>
    <ligand>
        <name>Zn(2+)</name>
        <dbReference type="ChEBI" id="CHEBI:29105"/>
        <note>catalytic</note>
    </ligand>
</feature>
<dbReference type="GO" id="GO:0031012">
    <property type="term" value="C:extracellular matrix"/>
    <property type="evidence" value="ECO:0007669"/>
    <property type="project" value="TreeGrafter"/>
</dbReference>
<feature type="domain" description="Peptidase M12B" evidence="14">
    <location>
        <begin position="88"/>
        <end position="303"/>
    </location>
</feature>
<evidence type="ECO:0000256" key="4">
    <source>
        <dbReference type="ARBA" id="ARBA00022670"/>
    </source>
</evidence>
<evidence type="ECO:0000256" key="1">
    <source>
        <dbReference type="ARBA" id="ARBA00004498"/>
    </source>
</evidence>
<dbReference type="InterPro" id="IPR010294">
    <property type="entry name" value="ADAMTS_spacer1"/>
</dbReference>
<dbReference type="EMBL" id="OE003838">
    <property type="protein sequence ID" value="CAD7460589.1"/>
    <property type="molecule type" value="Genomic_DNA"/>
</dbReference>
<dbReference type="SUPFAM" id="SSF55486">
    <property type="entry name" value="Metalloproteases ('zincins'), catalytic domain"/>
    <property type="match status" value="1"/>
</dbReference>
<protein>
    <submittedName>
        <fullName evidence="16">Uncharacterized protein</fullName>
    </submittedName>
</protein>
<feature type="binding site" evidence="13">
    <location>
        <position position="247"/>
    </location>
    <ligand>
        <name>Zn(2+)</name>
        <dbReference type="ChEBI" id="CHEBI:29105"/>
        <note>catalytic</note>
    </ligand>
</feature>
<gene>
    <name evidence="16" type="ORF">TTEB3V08_LOCUS8513</name>
</gene>
<dbReference type="SMART" id="SM00209">
    <property type="entry name" value="TSP1"/>
    <property type="match status" value="11"/>
</dbReference>
<dbReference type="FunFam" id="2.20.100.10:FF:000006">
    <property type="entry name" value="A disintegrin and metalloproteinase with thrombospondin motifs 1"/>
    <property type="match status" value="1"/>
</dbReference>
<feature type="binding site" evidence="13">
    <location>
        <position position="241"/>
    </location>
    <ligand>
        <name>Zn(2+)</name>
        <dbReference type="ChEBI" id="CHEBI:29105"/>
        <note>catalytic</note>
    </ligand>
</feature>
<dbReference type="Gene3D" id="2.20.100.10">
    <property type="entry name" value="Thrombospondin type-1 (TSP1) repeat"/>
    <property type="match status" value="9"/>
</dbReference>
<dbReference type="Pfam" id="PF01421">
    <property type="entry name" value="Reprolysin"/>
    <property type="match status" value="1"/>
</dbReference>
<dbReference type="InterPro" id="IPR000884">
    <property type="entry name" value="TSP1_rpt"/>
</dbReference>
<dbReference type="Gene3D" id="3.40.1620.60">
    <property type="match status" value="1"/>
</dbReference>
<dbReference type="SUPFAM" id="SSF82895">
    <property type="entry name" value="TSP-1 type 1 repeat"/>
    <property type="match status" value="9"/>
</dbReference>
<dbReference type="GO" id="GO:0008270">
    <property type="term" value="F:zinc ion binding"/>
    <property type="evidence" value="ECO:0007669"/>
    <property type="project" value="InterPro"/>
</dbReference>
<accession>A0A7R9ILE1</accession>
<keyword evidence="4" id="KW-0645">Protease</keyword>
<dbReference type="FunFam" id="3.40.390.10:FF:000001">
    <property type="entry name" value="A disintegrin and metalloproteinase with thrombospondin motifs 1"/>
    <property type="match status" value="1"/>
</dbReference>
<evidence type="ECO:0000256" key="5">
    <source>
        <dbReference type="ARBA" id="ARBA00022723"/>
    </source>
</evidence>
<keyword evidence="11" id="KW-1015">Disulfide bond</keyword>
<evidence type="ECO:0000256" key="12">
    <source>
        <dbReference type="ARBA" id="ARBA00023180"/>
    </source>
</evidence>
<evidence type="ECO:0000256" key="10">
    <source>
        <dbReference type="ARBA" id="ARBA00023049"/>
    </source>
</evidence>
<keyword evidence="9 13" id="KW-0862">Zinc</keyword>
<evidence type="ECO:0000256" key="6">
    <source>
        <dbReference type="ARBA" id="ARBA00022729"/>
    </source>
</evidence>
<keyword evidence="8" id="KW-0378">Hydrolase</keyword>
<evidence type="ECO:0000256" key="2">
    <source>
        <dbReference type="ARBA" id="ARBA00022525"/>
    </source>
</evidence>
<keyword evidence="3" id="KW-0272">Extracellular matrix</keyword>
<dbReference type="Pfam" id="PF17771">
    <property type="entry name" value="ADAMTS_CR_2"/>
    <property type="match status" value="1"/>
</dbReference>
<dbReference type="PROSITE" id="PS50215">
    <property type="entry name" value="ADAM_MEPRO"/>
    <property type="match status" value="1"/>
</dbReference>
<evidence type="ECO:0000313" key="16">
    <source>
        <dbReference type="EMBL" id="CAD7460589.1"/>
    </source>
</evidence>
<dbReference type="PROSITE" id="PS50092">
    <property type="entry name" value="TSP1"/>
    <property type="match status" value="8"/>
</dbReference>
<keyword evidence="6" id="KW-0732">Signal</keyword>
<dbReference type="GO" id="GO:0006508">
    <property type="term" value="P:proteolysis"/>
    <property type="evidence" value="ECO:0007669"/>
    <property type="project" value="UniProtKB-KW"/>
</dbReference>
<evidence type="ECO:0000259" key="14">
    <source>
        <dbReference type="PROSITE" id="PS50215"/>
    </source>
</evidence>
<keyword evidence="10" id="KW-0482">Metalloprotease</keyword>
<dbReference type="Pfam" id="PF19030">
    <property type="entry name" value="TSP1_ADAMTS"/>
    <property type="match status" value="9"/>
</dbReference>
<comment type="caution">
    <text evidence="13">Lacks conserved residue(s) required for the propagation of feature annotation.</text>
</comment>
<feature type="domain" description="GON" evidence="15">
    <location>
        <begin position="2041"/>
        <end position="2242"/>
    </location>
</feature>
<evidence type="ECO:0000256" key="13">
    <source>
        <dbReference type="PROSITE-ProRule" id="PRU00276"/>
    </source>
</evidence>
<keyword evidence="12" id="KW-0325">Glycoprotein</keyword>
<dbReference type="InterPro" id="IPR024079">
    <property type="entry name" value="MetalloPept_cat_dom_sf"/>
</dbReference>
<evidence type="ECO:0000256" key="8">
    <source>
        <dbReference type="ARBA" id="ARBA00022801"/>
    </source>
</evidence>
<dbReference type="GO" id="GO:0004222">
    <property type="term" value="F:metalloendopeptidase activity"/>
    <property type="evidence" value="ECO:0007669"/>
    <property type="project" value="InterPro"/>
</dbReference>
<evidence type="ECO:0000256" key="3">
    <source>
        <dbReference type="ARBA" id="ARBA00022530"/>
    </source>
</evidence>
<dbReference type="FunFam" id="2.20.100.10:FF:000005">
    <property type="entry name" value="ADAM metallopeptidase with thrombospondin type 1 motif 9"/>
    <property type="match status" value="3"/>
</dbReference>
<dbReference type="Gene3D" id="2.60.120.830">
    <property type="match status" value="1"/>
</dbReference>